<dbReference type="Proteomes" id="UP000296049">
    <property type="component" value="Unassembled WGS sequence"/>
</dbReference>
<dbReference type="AlphaFoldDB" id="R0LVY1"/>
<name>R0LVY1_ANAPL</name>
<gene>
    <name evidence="1" type="ORF">Anapl_13149</name>
</gene>
<reference evidence="2" key="1">
    <citation type="journal article" date="2013" name="Nat. Genet.">
        <title>The duck genome and transcriptome provide insight into an avian influenza virus reservoir species.</title>
        <authorList>
            <person name="Huang Y."/>
            <person name="Li Y."/>
            <person name="Burt D.W."/>
            <person name="Chen H."/>
            <person name="Zhang Y."/>
            <person name="Qian W."/>
            <person name="Kim H."/>
            <person name="Gan S."/>
            <person name="Zhao Y."/>
            <person name="Li J."/>
            <person name="Yi K."/>
            <person name="Feng H."/>
            <person name="Zhu P."/>
            <person name="Li B."/>
            <person name="Liu Q."/>
            <person name="Fairley S."/>
            <person name="Magor K.E."/>
            <person name="Du Z."/>
            <person name="Hu X."/>
            <person name="Goodman L."/>
            <person name="Tafer H."/>
            <person name="Vignal A."/>
            <person name="Lee T."/>
            <person name="Kim K.W."/>
            <person name="Sheng Z."/>
            <person name="An Y."/>
            <person name="Searle S."/>
            <person name="Herrero J."/>
            <person name="Groenen M.A."/>
            <person name="Crooijmans R.P."/>
            <person name="Faraut T."/>
            <person name="Cai Q."/>
            <person name="Webster R.G."/>
            <person name="Aldridge J.R."/>
            <person name="Warren W.C."/>
            <person name="Bartschat S."/>
            <person name="Kehr S."/>
            <person name="Marz M."/>
            <person name="Stadler P.F."/>
            <person name="Smith J."/>
            <person name="Kraus R.H."/>
            <person name="Zhao Y."/>
            <person name="Ren L."/>
            <person name="Fei J."/>
            <person name="Morisson M."/>
            <person name="Kaiser P."/>
            <person name="Griffin D.K."/>
            <person name="Rao M."/>
            <person name="Pitel F."/>
            <person name="Wang J."/>
            <person name="Li N."/>
        </authorList>
    </citation>
    <scope>NUCLEOTIDE SEQUENCE [LARGE SCALE GENOMIC DNA]</scope>
</reference>
<dbReference type="EMBL" id="KB742652">
    <property type="protein sequence ID" value="EOB05905.1"/>
    <property type="molecule type" value="Genomic_DNA"/>
</dbReference>
<accession>R0LVY1</accession>
<evidence type="ECO:0000313" key="2">
    <source>
        <dbReference type="Proteomes" id="UP000296049"/>
    </source>
</evidence>
<proteinExistence type="predicted"/>
<protein>
    <submittedName>
        <fullName evidence="1">Uncharacterized protein</fullName>
    </submittedName>
</protein>
<evidence type="ECO:0000313" key="1">
    <source>
        <dbReference type="EMBL" id="EOB05905.1"/>
    </source>
</evidence>
<organism evidence="1 2">
    <name type="scientific">Anas platyrhynchos</name>
    <name type="common">Mallard</name>
    <name type="synonym">Anas boschas</name>
    <dbReference type="NCBI Taxonomy" id="8839"/>
    <lineage>
        <taxon>Eukaryota</taxon>
        <taxon>Metazoa</taxon>
        <taxon>Chordata</taxon>
        <taxon>Craniata</taxon>
        <taxon>Vertebrata</taxon>
        <taxon>Euteleostomi</taxon>
        <taxon>Archelosauria</taxon>
        <taxon>Archosauria</taxon>
        <taxon>Dinosauria</taxon>
        <taxon>Saurischia</taxon>
        <taxon>Theropoda</taxon>
        <taxon>Coelurosauria</taxon>
        <taxon>Aves</taxon>
        <taxon>Neognathae</taxon>
        <taxon>Galloanserae</taxon>
        <taxon>Anseriformes</taxon>
        <taxon>Anatidae</taxon>
        <taxon>Anatinae</taxon>
        <taxon>Anas</taxon>
    </lineage>
</organism>
<keyword evidence="2" id="KW-1185">Reference proteome</keyword>
<sequence length="546" mass="62109">MGLLCQAERSVSALTSAERCDSVLLNLLLAASEICEARKKAEYQWFSEVKTALKPFVGFKPAPVYMNTQISVCRYMSYGTRVRSYGLDVDGFAYKWTSETDLRLTAFMYRMLTCHEVQIFNLKCFHFIGKNCLHPVYAHGCAVKQISVGCALPGEIYIFFETLTDEELLKLIDLSLERSELINLAEDTIVSHLAPTGIEEYVLDKKLQTLLLKTRKLTALRDAASDSQTLDDIFRYMGKINSLQKEVPVKDLQGCNQKQTNKQTESINNNILYINPIYYAYESLSFVCARFPRIHCDHHAGFTFMQYHYLAQIKTMELRAHGNVWVKPLYYWDQQDRPTNFQTIRKLWQIMLKAEYRTYTKQSTLLQYLLSRLDFDNQYLNLSETDDVSTAFMRLVFGLLFHLIPKTSYAEQKMPAAAVNHKLQHFRNPVCLNKTLEAALNFRPPSNSKRSAGSVPAWKLVNPANKDSTASPAVMRKTLAAVLEMSLLLRGPSHCMHLPCLKSRAVLLALQAPGSPALLTKSVCGGKEQSSWEPSLAPCRMELPEP</sequence>